<dbReference type="EMBL" id="CP007139">
    <property type="protein sequence ID" value="AIE86716.1"/>
    <property type="molecule type" value="Genomic_DNA"/>
</dbReference>
<accession>A0A068NTF1</accession>
<evidence type="ECO:0000313" key="1">
    <source>
        <dbReference type="EMBL" id="AIE86716.1"/>
    </source>
</evidence>
<name>A0A068NTF1_FIMGI</name>
<organism evidence="1 2">
    <name type="scientific">Fimbriimonas ginsengisoli Gsoil 348</name>
    <dbReference type="NCBI Taxonomy" id="661478"/>
    <lineage>
        <taxon>Bacteria</taxon>
        <taxon>Bacillati</taxon>
        <taxon>Armatimonadota</taxon>
        <taxon>Fimbriimonadia</taxon>
        <taxon>Fimbriimonadales</taxon>
        <taxon>Fimbriimonadaceae</taxon>
        <taxon>Fimbriimonas</taxon>
    </lineage>
</organism>
<keyword evidence="2" id="KW-1185">Reference proteome</keyword>
<evidence type="ECO:0000313" key="2">
    <source>
        <dbReference type="Proteomes" id="UP000027982"/>
    </source>
</evidence>
<dbReference type="AlphaFoldDB" id="A0A068NTF1"/>
<proteinExistence type="predicted"/>
<dbReference type="KEGG" id="fgi:OP10G_3348"/>
<gene>
    <name evidence="1" type="ORF">OP10G_3348</name>
</gene>
<reference evidence="1 2" key="1">
    <citation type="journal article" date="2014" name="PLoS ONE">
        <title>The first complete genome sequence of the class fimbriimonadia in the phylum armatimonadetes.</title>
        <authorList>
            <person name="Hu Z.Y."/>
            <person name="Wang Y.Z."/>
            <person name="Im W.T."/>
            <person name="Wang S.Y."/>
            <person name="Zhao G.P."/>
            <person name="Zheng H.J."/>
            <person name="Quan Z.X."/>
        </authorList>
    </citation>
    <scope>NUCLEOTIDE SEQUENCE [LARGE SCALE GENOMIC DNA]</scope>
    <source>
        <strain evidence="1">Gsoil 348</strain>
    </source>
</reference>
<dbReference type="HOGENOM" id="CLU_3328156_0_0_0"/>
<dbReference type="Proteomes" id="UP000027982">
    <property type="component" value="Chromosome"/>
</dbReference>
<protein>
    <submittedName>
        <fullName evidence="1">Uncharacterized protein</fullName>
    </submittedName>
</protein>
<sequence length="38" mass="4162">MWLRCGNLSTADTAYRIRAHAEALAGFEASDAACLEIY</sequence>